<proteinExistence type="predicted"/>
<dbReference type="AlphaFoldDB" id="A0A096CGE3"/>
<dbReference type="PANTHER" id="PTHR34301">
    <property type="entry name" value="DNA-BINDING PROTEIN-RELATED"/>
    <property type="match status" value="1"/>
</dbReference>
<dbReference type="Gene3D" id="3.40.50.300">
    <property type="entry name" value="P-loop containing nucleotide triphosphate hydrolases"/>
    <property type="match status" value="1"/>
</dbReference>
<dbReference type="InterPro" id="IPR027417">
    <property type="entry name" value="P-loop_NTPase"/>
</dbReference>
<name>A0A096CGE3_9BACT</name>
<dbReference type="OrthoDB" id="9805535at2"/>
<dbReference type="SUPFAM" id="SSF52540">
    <property type="entry name" value="P-loop containing nucleoside triphosphate hydrolases"/>
    <property type="match status" value="1"/>
</dbReference>
<dbReference type="PANTHER" id="PTHR34301:SF8">
    <property type="entry name" value="ATPASE DOMAIN-CONTAINING PROTEIN"/>
    <property type="match status" value="1"/>
</dbReference>
<gene>
    <name evidence="1" type="ORF">HMPREF0647_07265</name>
</gene>
<dbReference type="Proteomes" id="UP000029525">
    <property type="component" value="Unassembled WGS sequence"/>
</dbReference>
<reference evidence="1 2" key="1">
    <citation type="submission" date="2014-07" db="EMBL/GenBank/DDBJ databases">
        <authorList>
            <person name="McCorrison J."/>
            <person name="Sanka R."/>
            <person name="Torralba M."/>
            <person name="Gillis M."/>
            <person name="Haft D.H."/>
            <person name="Methe B."/>
            <person name="Sutton G."/>
            <person name="Nelson K.E."/>
        </authorList>
    </citation>
    <scope>NUCLEOTIDE SEQUENCE [LARGE SCALE GENOMIC DNA]</scope>
    <source>
        <strain evidence="1 2">DNF00320</strain>
    </source>
</reference>
<evidence type="ECO:0000313" key="1">
    <source>
        <dbReference type="EMBL" id="KGF44289.1"/>
    </source>
</evidence>
<dbReference type="EMBL" id="JRNQ01000043">
    <property type="protein sequence ID" value="KGF44289.1"/>
    <property type="molecule type" value="Genomic_DNA"/>
</dbReference>
<sequence length="377" mass="43559">MDNPFAFGKAVEGRFFTDRQEDTKRLRANLTHGINTVLISPRRWGKTSLVKKVMALEANNPKVKMVMVDVFACKSEYEFCKLLATEVIKQTSSKIDEWVEMGKNFLSNITPKFSFGSDPLNDFEISFEWNQKDETCAEILRLPEKIAEKKGVRIVICFDEFQQIADFKDSLSFQKKLRTAWQHQQSVTYCVFGSKRHLMMGIFADTSCPFYKFADMMFLQKIPKEEWVSFICNQFETTGKMISPENAKHICDITECLSSYVQHMAWIVWYKTDMLVVDKLIDQALEELLEQNKVFFQRDIESLTRLQKNFLIALADGVATGLTTKNIIGKYHLESSANVQSVKQSMVSKEFIDVVGSEISFNDPIFKIWIQRNVPLI</sequence>
<organism evidence="1 2">
    <name type="scientific">Prevotella bivia DNF00320</name>
    <dbReference type="NCBI Taxonomy" id="1401068"/>
    <lineage>
        <taxon>Bacteria</taxon>
        <taxon>Pseudomonadati</taxon>
        <taxon>Bacteroidota</taxon>
        <taxon>Bacteroidia</taxon>
        <taxon>Bacteroidales</taxon>
        <taxon>Prevotellaceae</taxon>
        <taxon>Prevotella</taxon>
    </lineage>
</organism>
<accession>A0A096CGE3</accession>
<protein>
    <submittedName>
        <fullName evidence="1">ATPase AAA</fullName>
    </submittedName>
</protein>
<comment type="caution">
    <text evidence="1">The sequence shown here is derived from an EMBL/GenBank/DDBJ whole genome shotgun (WGS) entry which is preliminary data.</text>
</comment>
<evidence type="ECO:0000313" key="2">
    <source>
        <dbReference type="Proteomes" id="UP000029525"/>
    </source>
</evidence>
<dbReference type="RefSeq" id="WP_036867377.1">
    <property type="nucleotide sequence ID" value="NZ_JRNQ01000043.1"/>
</dbReference>